<sequence length="295" mass="34605">MIRGIRSFHPLVLLIFYCYVITSLMLYQHPFFLVTAFCLIISMNVMLDSGVQLKRWRKMLLLMSLFILLLTPLFNRRGNHILFYLFGNQVMLEAVIQGIMIALTLVSILAMFLTFNLVMTADKFLFLFSKWFPRWAMLILISMRFVPLLRKRLTEIEQVQQVKGLSIKQGTLKQRAKNGMLLIQILLTFSLEESIQTADSMSARGYGLGKRSKYQAYTMKKLDWVVLQVMTFLFGLILFGWWLGDGVLSMLPILESIWLSGREWFYYLIWCVLIGIPIFVEGKEVLKWKFYQQKI</sequence>
<dbReference type="Proteomes" id="UP001597383">
    <property type="component" value="Unassembled WGS sequence"/>
</dbReference>
<name>A0ABW4VV06_9BACI</name>
<feature type="transmembrane region" description="Helical" evidence="5">
    <location>
        <begin position="31"/>
        <end position="47"/>
    </location>
</feature>
<proteinExistence type="predicted"/>
<comment type="caution">
    <text evidence="6">The sequence shown here is derived from an EMBL/GenBank/DDBJ whole genome shotgun (WGS) entry which is preliminary data.</text>
</comment>
<evidence type="ECO:0000256" key="4">
    <source>
        <dbReference type="ARBA" id="ARBA00023136"/>
    </source>
</evidence>
<protein>
    <submittedName>
        <fullName evidence="6">Energy-coupling factor transporter transmembrane component T</fullName>
    </submittedName>
</protein>
<gene>
    <name evidence="6" type="ORF">ACFSJF_01255</name>
</gene>
<evidence type="ECO:0000313" key="7">
    <source>
        <dbReference type="Proteomes" id="UP001597383"/>
    </source>
</evidence>
<keyword evidence="3 5" id="KW-1133">Transmembrane helix</keyword>
<feature type="transmembrane region" description="Helical" evidence="5">
    <location>
        <begin position="95"/>
        <end position="119"/>
    </location>
</feature>
<accession>A0ABW4VV06</accession>
<evidence type="ECO:0000256" key="2">
    <source>
        <dbReference type="ARBA" id="ARBA00022692"/>
    </source>
</evidence>
<evidence type="ECO:0000313" key="6">
    <source>
        <dbReference type="EMBL" id="MFD2042936.1"/>
    </source>
</evidence>
<dbReference type="CDD" id="cd16914">
    <property type="entry name" value="EcfT"/>
    <property type="match status" value="1"/>
</dbReference>
<dbReference type="RefSeq" id="WP_377554658.1">
    <property type="nucleotide sequence ID" value="NZ_JBHUHQ010000002.1"/>
</dbReference>
<evidence type="ECO:0000256" key="3">
    <source>
        <dbReference type="ARBA" id="ARBA00022989"/>
    </source>
</evidence>
<keyword evidence="2 5" id="KW-0812">Transmembrane</keyword>
<dbReference type="Pfam" id="PF02361">
    <property type="entry name" value="CbiQ"/>
    <property type="match status" value="1"/>
</dbReference>
<organism evidence="6 7">
    <name type="scientific">Ornithinibacillus salinisoli</name>
    <dbReference type="NCBI Taxonomy" id="1848459"/>
    <lineage>
        <taxon>Bacteria</taxon>
        <taxon>Bacillati</taxon>
        <taxon>Bacillota</taxon>
        <taxon>Bacilli</taxon>
        <taxon>Bacillales</taxon>
        <taxon>Bacillaceae</taxon>
        <taxon>Ornithinibacillus</taxon>
    </lineage>
</organism>
<keyword evidence="4 5" id="KW-0472">Membrane</keyword>
<feature type="transmembrane region" description="Helical" evidence="5">
    <location>
        <begin position="59"/>
        <end position="75"/>
    </location>
</feature>
<feature type="transmembrane region" description="Helical" evidence="5">
    <location>
        <begin position="264"/>
        <end position="280"/>
    </location>
</feature>
<feature type="transmembrane region" description="Helical" evidence="5">
    <location>
        <begin position="7"/>
        <end position="25"/>
    </location>
</feature>
<reference evidence="7" key="1">
    <citation type="journal article" date="2019" name="Int. J. Syst. Evol. Microbiol.">
        <title>The Global Catalogue of Microorganisms (GCM) 10K type strain sequencing project: providing services to taxonomists for standard genome sequencing and annotation.</title>
        <authorList>
            <consortium name="The Broad Institute Genomics Platform"/>
            <consortium name="The Broad Institute Genome Sequencing Center for Infectious Disease"/>
            <person name="Wu L."/>
            <person name="Ma J."/>
        </authorList>
    </citation>
    <scope>NUCLEOTIDE SEQUENCE [LARGE SCALE GENOMIC DNA]</scope>
    <source>
        <strain evidence="7">R28</strain>
    </source>
</reference>
<dbReference type="InterPro" id="IPR003339">
    <property type="entry name" value="ABC/ECF_trnsptr_transmembrane"/>
</dbReference>
<keyword evidence="7" id="KW-1185">Reference proteome</keyword>
<dbReference type="EMBL" id="JBHUHQ010000002">
    <property type="protein sequence ID" value="MFD2042936.1"/>
    <property type="molecule type" value="Genomic_DNA"/>
</dbReference>
<evidence type="ECO:0000256" key="1">
    <source>
        <dbReference type="ARBA" id="ARBA00004141"/>
    </source>
</evidence>
<feature type="transmembrane region" description="Helical" evidence="5">
    <location>
        <begin position="222"/>
        <end position="244"/>
    </location>
</feature>
<evidence type="ECO:0000256" key="5">
    <source>
        <dbReference type="SAM" id="Phobius"/>
    </source>
</evidence>
<comment type="subcellular location">
    <subcellularLocation>
        <location evidence="1">Membrane</location>
        <topology evidence="1">Multi-pass membrane protein</topology>
    </subcellularLocation>
</comment>